<dbReference type="Proteomes" id="UP000824115">
    <property type="component" value="Unassembled WGS sequence"/>
</dbReference>
<reference evidence="1" key="2">
    <citation type="submission" date="2021-04" db="EMBL/GenBank/DDBJ databases">
        <authorList>
            <person name="Gilroy R."/>
        </authorList>
    </citation>
    <scope>NUCLEOTIDE SEQUENCE</scope>
    <source>
        <strain evidence="1">Gambia16-554</strain>
    </source>
</reference>
<accession>A0A9D2GRB9</accession>
<dbReference type="AlphaFoldDB" id="A0A9D2GRB9"/>
<protein>
    <submittedName>
        <fullName evidence="1">Uncharacterized protein</fullName>
    </submittedName>
</protein>
<evidence type="ECO:0000313" key="1">
    <source>
        <dbReference type="EMBL" id="HIZ85829.1"/>
    </source>
</evidence>
<proteinExistence type="predicted"/>
<dbReference type="EMBL" id="DXAW01000093">
    <property type="protein sequence ID" value="HIZ85829.1"/>
    <property type="molecule type" value="Genomic_DNA"/>
</dbReference>
<name>A0A9D2GRB9_9BACT</name>
<sequence length="294" mass="32786">MANCDITAVYDGETYRLDEAVSTKAYKAQFKGLYSDVTADGRHCVRLGEFNGDDIFENSTVVLDWGNGGDCDTIVFNHDFWWENQEPRQRTNVCLNGSGFIESQQVSVVTTGCAGMIWDFVPVNIEVMVQDADGNDLLNPETEGNISDNNIKAIFEGGTYERDVDVATKDILVVFHGLLTDQYDSGEYAGRYYLKFGEFARNHNYEKEFVLDWGDGIKRDTVSFTQSCEWKGNKPETATTVSLNGSEPVEGDVVTIVMDPKPVNAAMSLTDFVIDISNVSDIIITCRENDDVIY</sequence>
<gene>
    <name evidence="1" type="ORF">IAC04_05010</name>
</gene>
<organism evidence="1 2">
    <name type="scientific">Candidatus Coprenecus stercoravium</name>
    <dbReference type="NCBI Taxonomy" id="2840735"/>
    <lineage>
        <taxon>Bacteria</taxon>
        <taxon>Pseudomonadati</taxon>
        <taxon>Bacteroidota</taxon>
        <taxon>Bacteroidia</taxon>
        <taxon>Bacteroidales</taxon>
        <taxon>Rikenellaceae</taxon>
        <taxon>Rikenellaceae incertae sedis</taxon>
        <taxon>Candidatus Coprenecus</taxon>
    </lineage>
</organism>
<reference evidence="1" key="1">
    <citation type="journal article" date="2021" name="PeerJ">
        <title>Extensive microbial diversity within the chicken gut microbiome revealed by metagenomics and culture.</title>
        <authorList>
            <person name="Gilroy R."/>
            <person name="Ravi A."/>
            <person name="Getino M."/>
            <person name="Pursley I."/>
            <person name="Horton D.L."/>
            <person name="Alikhan N.F."/>
            <person name="Baker D."/>
            <person name="Gharbi K."/>
            <person name="Hall N."/>
            <person name="Watson M."/>
            <person name="Adriaenssens E.M."/>
            <person name="Foster-Nyarko E."/>
            <person name="Jarju S."/>
            <person name="Secka A."/>
            <person name="Antonio M."/>
            <person name="Oren A."/>
            <person name="Chaudhuri R.R."/>
            <person name="La Ragione R."/>
            <person name="Hildebrand F."/>
            <person name="Pallen M.J."/>
        </authorList>
    </citation>
    <scope>NUCLEOTIDE SEQUENCE</scope>
    <source>
        <strain evidence="1">Gambia16-554</strain>
    </source>
</reference>
<evidence type="ECO:0000313" key="2">
    <source>
        <dbReference type="Proteomes" id="UP000824115"/>
    </source>
</evidence>
<comment type="caution">
    <text evidence="1">The sequence shown here is derived from an EMBL/GenBank/DDBJ whole genome shotgun (WGS) entry which is preliminary data.</text>
</comment>